<keyword evidence="1" id="KW-0732">Signal</keyword>
<comment type="caution">
    <text evidence="2">The sequence shown here is derived from an EMBL/GenBank/DDBJ whole genome shotgun (WGS) entry which is preliminary data.</text>
</comment>
<sequence>MRYPSVLLVVTAYILGASAAPGVTSARSFAEAPCDAWSDECREVITANACFAAYVPSKNKTQILECVDVDDPVVAERKICACYGCSEKTVQDYATADLGCH</sequence>
<reference evidence="2" key="1">
    <citation type="journal article" date="2023" name="Mol. Phylogenet. Evol.">
        <title>Genome-scale phylogeny and comparative genomics of the fungal order Sordariales.</title>
        <authorList>
            <person name="Hensen N."/>
            <person name="Bonometti L."/>
            <person name="Westerberg I."/>
            <person name="Brannstrom I.O."/>
            <person name="Guillou S."/>
            <person name="Cros-Aarteil S."/>
            <person name="Calhoun S."/>
            <person name="Haridas S."/>
            <person name="Kuo A."/>
            <person name="Mondo S."/>
            <person name="Pangilinan J."/>
            <person name="Riley R."/>
            <person name="LaButti K."/>
            <person name="Andreopoulos B."/>
            <person name="Lipzen A."/>
            <person name="Chen C."/>
            <person name="Yan M."/>
            <person name="Daum C."/>
            <person name="Ng V."/>
            <person name="Clum A."/>
            <person name="Steindorff A."/>
            <person name="Ohm R.A."/>
            <person name="Martin F."/>
            <person name="Silar P."/>
            <person name="Natvig D.O."/>
            <person name="Lalanne C."/>
            <person name="Gautier V."/>
            <person name="Ament-Velasquez S.L."/>
            <person name="Kruys A."/>
            <person name="Hutchinson M.I."/>
            <person name="Powell A.J."/>
            <person name="Barry K."/>
            <person name="Miller A.N."/>
            <person name="Grigoriev I.V."/>
            <person name="Debuchy R."/>
            <person name="Gladieux P."/>
            <person name="Hiltunen Thoren M."/>
            <person name="Johannesson H."/>
        </authorList>
    </citation>
    <scope>NUCLEOTIDE SEQUENCE</scope>
    <source>
        <strain evidence="2">SMH4131-1</strain>
    </source>
</reference>
<proteinExistence type="predicted"/>
<evidence type="ECO:0000313" key="3">
    <source>
        <dbReference type="Proteomes" id="UP001286456"/>
    </source>
</evidence>
<accession>A0AAE0MH63</accession>
<feature type="chain" id="PRO_5042205123" evidence="1">
    <location>
        <begin position="20"/>
        <end position="101"/>
    </location>
</feature>
<dbReference type="Proteomes" id="UP001286456">
    <property type="component" value="Unassembled WGS sequence"/>
</dbReference>
<keyword evidence="3" id="KW-1185">Reference proteome</keyword>
<protein>
    <submittedName>
        <fullName evidence="2">Uncharacterized protein</fullName>
    </submittedName>
</protein>
<dbReference type="AlphaFoldDB" id="A0AAE0MH63"/>
<evidence type="ECO:0000313" key="2">
    <source>
        <dbReference type="EMBL" id="KAK3331578.1"/>
    </source>
</evidence>
<name>A0AAE0MH63_9PEZI</name>
<organism evidence="2 3">
    <name type="scientific">Cercophora scortea</name>
    <dbReference type="NCBI Taxonomy" id="314031"/>
    <lineage>
        <taxon>Eukaryota</taxon>
        <taxon>Fungi</taxon>
        <taxon>Dikarya</taxon>
        <taxon>Ascomycota</taxon>
        <taxon>Pezizomycotina</taxon>
        <taxon>Sordariomycetes</taxon>
        <taxon>Sordariomycetidae</taxon>
        <taxon>Sordariales</taxon>
        <taxon>Lasiosphaeriaceae</taxon>
        <taxon>Cercophora</taxon>
    </lineage>
</organism>
<dbReference type="EMBL" id="JAUEPO010000002">
    <property type="protein sequence ID" value="KAK3331578.1"/>
    <property type="molecule type" value="Genomic_DNA"/>
</dbReference>
<evidence type="ECO:0000256" key="1">
    <source>
        <dbReference type="SAM" id="SignalP"/>
    </source>
</evidence>
<reference evidence="2" key="2">
    <citation type="submission" date="2023-06" db="EMBL/GenBank/DDBJ databases">
        <authorList>
            <consortium name="Lawrence Berkeley National Laboratory"/>
            <person name="Haridas S."/>
            <person name="Hensen N."/>
            <person name="Bonometti L."/>
            <person name="Westerberg I."/>
            <person name="Brannstrom I.O."/>
            <person name="Guillou S."/>
            <person name="Cros-Aarteil S."/>
            <person name="Calhoun S."/>
            <person name="Kuo A."/>
            <person name="Mondo S."/>
            <person name="Pangilinan J."/>
            <person name="Riley R."/>
            <person name="Labutti K."/>
            <person name="Andreopoulos B."/>
            <person name="Lipzen A."/>
            <person name="Chen C."/>
            <person name="Yanf M."/>
            <person name="Daum C."/>
            <person name="Ng V."/>
            <person name="Clum A."/>
            <person name="Steindorff A."/>
            <person name="Ohm R."/>
            <person name="Martin F."/>
            <person name="Silar P."/>
            <person name="Natvig D."/>
            <person name="Lalanne C."/>
            <person name="Gautier V."/>
            <person name="Ament-Velasquez S.L."/>
            <person name="Kruys A."/>
            <person name="Hutchinson M.I."/>
            <person name="Powell A.J."/>
            <person name="Barry K."/>
            <person name="Miller A.N."/>
            <person name="Grigoriev I.V."/>
            <person name="Debuchy R."/>
            <person name="Gladieux P."/>
            <person name="Thoren M.H."/>
            <person name="Johannesson H."/>
        </authorList>
    </citation>
    <scope>NUCLEOTIDE SEQUENCE</scope>
    <source>
        <strain evidence="2">SMH4131-1</strain>
    </source>
</reference>
<gene>
    <name evidence="2" type="ORF">B0T19DRAFT_83285</name>
</gene>
<feature type="signal peptide" evidence="1">
    <location>
        <begin position="1"/>
        <end position="19"/>
    </location>
</feature>